<proteinExistence type="predicted"/>
<reference evidence="3 4" key="1">
    <citation type="journal article" date="2020" name="Biotechnol. Biofuels">
        <title>New insights from the biogas microbiome by comprehensive genome-resolved metagenomics of nearly 1600 species originating from multiple anaerobic digesters.</title>
        <authorList>
            <person name="Campanaro S."/>
            <person name="Treu L."/>
            <person name="Rodriguez-R L.M."/>
            <person name="Kovalovszki A."/>
            <person name="Ziels R.M."/>
            <person name="Maus I."/>
            <person name="Zhu X."/>
            <person name="Kougias P.G."/>
            <person name="Basile A."/>
            <person name="Luo G."/>
            <person name="Schluter A."/>
            <person name="Konstantinidis K.T."/>
            <person name="Angelidaki I."/>
        </authorList>
    </citation>
    <scope>NUCLEOTIDE SEQUENCE [LARGE SCALE GENOMIC DNA]</scope>
    <source>
        <strain evidence="3">AS05jafATM_4</strain>
    </source>
</reference>
<evidence type="ECO:0000313" key="4">
    <source>
        <dbReference type="Proteomes" id="UP000553059"/>
    </source>
</evidence>
<comment type="caution">
    <text evidence="3">The sequence shown here is derived from an EMBL/GenBank/DDBJ whole genome shotgun (WGS) entry which is preliminary data.</text>
</comment>
<dbReference type="EMBL" id="DUTF01000438">
    <property type="protein sequence ID" value="HHY29053.1"/>
    <property type="molecule type" value="Genomic_DNA"/>
</dbReference>
<accession>A0A7C7D8R7</accession>
<evidence type="ECO:0000256" key="2">
    <source>
        <dbReference type="SAM" id="MobiDB-lite"/>
    </source>
</evidence>
<evidence type="ECO:0000313" key="3">
    <source>
        <dbReference type="EMBL" id="HHY29053.1"/>
    </source>
</evidence>
<feature type="coiled-coil region" evidence="1">
    <location>
        <begin position="972"/>
        <end position="999"/>
    </location>
</feature>
<feature type="compositionally biased region" description="Basic and acidic residues" evidence="2">
    <location>
        <begin position="313"/>
        <end position="324"/>
    </location>
</feature>
<dbReference type="AlphaFoldDB" id="A0A7C7D8R7"/>
<organism evidence="3 4">
    <name type="scientific">Desulfitobacterium dehalogenans</name>
    <dbReference type="NCBI Taxonomy" id="36854"/>
    <lineage>
        <taxon>Bacteria</taxon>
        <taxon>Bacillati</taxon>
        <taxon>Bacillota</taxon>
        <taxon>Clostridia</taxon>
        <taxon>Eubacteriales</taxon>
        <taxon>Desulfitobacteriaceae</taxon>
        <taxon>Desulfitobacterium</taxon>
    </lineage>
</organism>
<gene>
    <name evidence="3" type="ORF">GX523_20350</name>
</gene>
<evidence type="ECO:0000256" key="1">
    <source>
        <dbReference type="SAM" id="Coils"/>
    </source>
</evidence>
<protein>
    <submittedName>
        <fullName evidence="3">Uncharacterized protein</fullName>
    </submittedName>
</protein>
<dbReference type="Proteomes" id="UP000553059">
    <property type="component" value="Unassembled WGS sequence"/>
</dbReference>
<keyword evidence="1" id="KW-0175">Coiled coil</keyword>
<sequence length="1006" mass="117401">MMYQTQKKRILAYLKSYIKLIRKKRGQDLNSFFVSLCNVDREIFNILKQDSHLLGEDITIIYMNQDDYYSVVQMRNNTEISQILVLTAKSIKHIDSLKHYSEFEILPPTSISAGKEDLAFVCFDEILTDMLSADIALKQKHVIRHFDLILKDRQPSLVQILSYIDSSYLPEKNEFSEELLNRNLTELGCWYSKEKKLVSLYEMKRIIRSSDNQTIIGKLENARSPEIRNLIFQNKFDDLIRTEPFENIREYFVGTRSPKRNRDDSIHNENSEQWLYSYDGFLEENDGSGLIKQYERESAYYLTSEDNNTDSSIDERKASAEDNPNLERSRKAFDSFLDHFNLFPPALKYVDDLCNEILLQCNTQGTARTKIEGLLENLKESYSTFSRYIRNLLEDMPFPFPLASVVEAGRAFACSYIDLIIFIFENDYLLNQLNAYGHIEKLQNLFVRCDGQKAFLPFYHPICLLYFMKVDQVYKLFLELTGETGNVKQTLLAEVLEGYKAGFPIQNLYCNRQFYRLDKRFLDCPYFIEFSISGQTSSLNIISVSIVLNKIRDYIERHPYISQLKVMLVGDLDLGNVRRLVNQIKQFCSQEATLMNRLVLTIAPGDVREMRKQLEESFANEAIPDNIKFRLLQEGVELWDGNSINEIVESQDLVFFLDSPVLYKALFFEPIQVSAEYTKQCILESNADRMVAEMIEGELEEHLPILWEGLQYSDQNPKVKMGQWRLRQVDTVFLDSLLRTIEKKPGLEFFVFSPDHSIRDAVRFNKRVRVATEKNKGEEVISVRFSVHDEKQNSEQLEPQGVPQPQCIIHLEADWIKAMLDSDDSTSASQIDISISIVNNTLHIDMLCDSAMEEDSEEMRSIVEEFLRGIFPKEGNLFTVKLKKSYRRQSFFYCRSYVDAFLCDYVYNTLEFDVDEAIVINERPNNGICRNDFNHFNYFQAEDFIAFLNRNKKFSEGTVSDFLRDFFGGDMLAQIKGEVEQLENVYAPYKEKLELLQKEICRYEGK</sequence>
<feature type="region of interest" description="Disordered" evidence="2">
    <location>
        <begin position="305"/>
        <end position="324"/>
    </location>
</feature>
<name>A0A7C7D8R7_9FIRM</name>